<evidence type="ECO:0000313" key="2">
    <source>
        <dbReference type="Proteomes" id="UP001629230"/>
    </source>
</evidence>
<protein>
    <recommendedName>
        <fullName evidence="3">ATP-binding protein</fullName>
    </recommendedName>
</protein>
<keyword evidence="2" id="KW-1185">Reference proteome</keyword>
<evidence type="ECO:0008006" key="3">
    <source>
        <dbReference type="Google" id="ProtNLM"/>
    </source>
</evidence>
<dbReference type="EMBL" id="JAQQEZ010000038">
    <property type="protein sequence ID" value="MFM0006279.1"/>
    <property type="molecule type" value="Genomic_DNA"/>
</dbReference>
<evidence type="ECO:0000313" key="1">
    <source>
        <dbReference type="EMBL" id="MFM0006279.1"/>
    </source>
</evidence>
<dbReference type="Proteomes" id="UP001629230">
    <property type="component" value="Unassembled WGS sequence"/>
</dbReference>
<accession>A0ABW9B3N6</accession>
<proteinExistence type="predicted"/>
<sequence length="233" mass="26901">SRPTNGHVYRVILEGENHACSGRTDPTKLMYNVILEVCTSLHQKGGDQFVLILDEINLLWQSDMVNLLELHNLLKLRGVCMTVISFAQPEITNLITSLEEQKKVQIIERFFRKPKIFMGCGSAEMLKDVLDHLDCKTDWPEGSAWTYTNFFFPEAYKNKFRFGNYAEEIWSELREAIEKSKKEVGGKTRKVGLTMEAITMTVEWIYLSLHKQDSSDFTITRKQIREAIKASDL</sequence>
<comment type="caution">
    <text evidence="1">The sequence shown here is derived from an EMBL/GenBank/DDBJ whole genome shotgun (WGS) entry which is preliminary data.</text>
</comment>
<reference evidence="1 2" key="1">
    <citation type="journal article" date="2024" name="Chem. Sci.">
        <title>Discovery of megapolipeptins by genome mining of a Burkholderiales bacteria collection.</title>
        <authorList>
            <person name="Paulo B.S."/>
            <person name="Recchia M.J.J."/>
            <person name="Lee S."/>
            <person name="Fergusson C.H."/>
            <person name="Romanowski S.B."/>
            <person name="Hernandez A."/>
            <person name="Krull N."/>
            <person name="Liu D.Y."/>
            <person name="Cavanagh H."/>
            <person name="Bos A."/>
            <person name="Gray C.A."/>
            <person name="Murphy B.T."/>
            <person name="Linington R.G."/>
            <person name="Eustaquio A.S."/>
        </authorList>
    </citation>
    <scope>NUCLEOTIDE SEQUENCE [LARGE SCALE GENOMIC DNA]</scope>
    <source>
        <strain evidence="1 2">RL17-350-BIC-A</strain>
    </source>
</reference>
<dbReference type="RefSeq" id="WP_408180838.1">
    <property type="nucleotide sequence ID" value="NZ_JAQQEZ010000038.1"/>
</dbReference>
<name>A0ABW9B3N6_9BURK</name>
<gene>
    <name evidence="1" type="ORF">PQR57_35495</name>
</gene>
<feature type="non-terminal residue" evidence="1">
    <location>
        <position position="1"/>
    </location>
</feature>
<organism evidence="1 2">
    <name type="scientific">Paraburkholderia dipogonis</name>
    <dbReference type="NCBI Taxonomy" id="1211383"/>
    <lineage>
        <taxon>Bacteria</taxon>
        <taxon>Pseudomonadati</taxon>
        <taxon>Pseudomonadota</taxon>
        <taxon>Betaproteobacteria</taxon>
        <taxon>Burkholderiales</taxon>
        <taxon>Burkholderiaceae</taxon>
        <taxon>Paraburkholderia</taxon>
    </lineage>
</organism>